<dbReference type="InterPro" id="IPR003594">
    <property type="entry name" value="HATPase_dom"/>
</dbReference>
<dbReference type="InterPro" id="IPR036097">
    <property type="entry name" value="HisK_dim/P_sf"/>
</dbReference>
<keyword evidence="21" id="KW-1185">Reference proteome</keyword>
<evidence type="ECO:0000256" key="2">
    <source>
        <dbReference type="ARBA" id="ARBA00004429"/>
    </source>
</evidence>
<dbReference type="CDD" id="cd00082">
    <property type="entry name" value="HisKA"/>
    <property type="match status" value="1"/>
</dbReference>
<evidence type="ECO:0000256" key="14">
    <source>
        <dbReference type="ARBA" id="ARBA00023136"/>
    </source>
</evidence>
<evidence type="ECO:0000256" key="13">
    <source>
        <dbReference type="ARBA" id="ARBA00023012"/>
    </source>
</evidence>
<dbReference type="Proteomes" id="UP000220836">
    <property type="component" value="Unassembled WGS sequence"/>
</dbReference>
<dbReference type="GO" id="GO:0005524">
    <property type="term" value="F:ATP binding"/>
    <property type="evidence" value="ECO:0007669"/>
    <property type="project" value="UniProtKB-KW"/>
</dbReference>
<evidence type="ECO:0000256" key="5">
    <source>
        <dbReference type="ARBA" id="ARBA00022519"/>
    </source>
</evidence>
<keyword evidence="9" id="KW-0547">Nucleotide-binding</keyword>
<feature type="transmembrane region" description="Helical" evidence="18">
    <location>
        <begin position="12"/>
        <end position="31"/>
    </location>
</feature>
<evidence type="ECO:0000256" key="15">
    <source>
        <dbReference type="ARBA" id="ARBA00059004"/>
    </source>
</evidence>
<keyword evidence="17" id="KW-0175">Coiled coil</keyword>
<dbReference type="InterPro" id="IPR005467">
    <property type="entry name" value="His_kinase_dom"/>
</dbReference>
<evidence type="ECO:0000256" key="18">
    <source>
        <dbReference type="SAM" id="Phobius"/>
    </source>
</evidence>
<evidence type="ECO:0000256" key="8">
    <source>
        <dbReference type="ARBA" id="ARBA00022692"/>
    </source>
</evidence>
<sequence>MNGFPNKRGWGVALYLIFVAGLSWGAWTYGYGQAIGQLAARGEADLALASDRLVAGLLRYRSTAVLLSDHPALMDLHSGTAPEVANQLLQETVDKTGALTAFYLDAEGAVLASAHGRAPPAVAQSSYFLRAKDGALGAGHSVNALFDNRAYYFAAPSFAAGGGVLGVLVVAVNIDRLEQEWRASRPAGFFSTEAGEGFVTSRSELLFWKKVPGGMVNLAGDRFDITFEQLGEHVFLKQNLSPYVPNTALYLNQALPVIGMVAESLVDIRSAQRLAGLQAAVVAALCLGLGGFLFFAGTRRRALARANLALESRVRERTLDLENVNKALRSEVVEREDAEAALRQAQADLVQAGKLSALGQMSAGISHELNQPLMAIRQYAENGQAFLGRGQPDKTGENLNRIASLASRAARIITNLRAFSRNESEPMGRVDLVGVLQSAVELTEARLKQDGVELDWDPAATNGPVYARGGEVRLTQVFVNLINNAADAMLEKDRRYIRIVIDNGEKLAVTVRDLGPGIADPERIFEPFYSTKEVGAGMGLGLSISYGLVQSFGGKIRGANVGQGAMFTVELDYWQDEDGVQAQGALK</sequence>
<dbReference type="PIRSF" id="PIRSF036431">
    <property type="entry name" value="STHK_DctB"/>
    <property type="match status" value="1"/>
</dbReference>
<evidence type="ECO:0000313" key="21">
    <source>
        <dbReference type="Proteomes" id="UP000220836"/>
    </source>
</evidence>
<dbReference type="EMBL" id="FXYH01000001">
    <property type="protein sequence ID" value="SMX32912.1"/>
    <property type="molecule type" value="Genomic_DNA"/>
</dbReference>
<proteinExistence type="predicted"/>
<name>A0A238JST7_9RHOB</name>
<evidence type="ECO:0000259" key="19">
    <source>
        <dbReference type="PROSITE" id="PS50109"/>
    </source>
</evidence>
<keyword evidence="5" id="KW-0997">Cell inner membrane</keyword>
<evidence type="ECO:0000256" key="10">
    <source>
        <dbReference type="ARBA" id="ARBA00022777"/>
    </source>
</evidence>
<dbReference type="Pfam" id="PF00512">
    <property type="entry name" value="HisKA"/>
    <property type="match status" value="1"/>
</dbReference>
<dbReference type="InterPro" id="IPR036890">
    <property type="entry name" value="HATPase_C_sf"/>
</dbReference>
<keyword evidence="10" id="KW-0418">Kinase</keyword>
<evidence type="ECO:0000256" key="12">
    <source>
        <dbReference type="ARBA" id="ARBA00022989"/>
    </source>
</evidence>
<dbReference type="Pfam" id="PF02518">
    <property type="entry name" value="HATPase_c"/>
    <property type="match status" value="1"/>
</dbReference>
<evidence type="ECO:0000256" key="3">
    <source>
        <dbReference type="ARBA" id="ARBA00012438"/>
    </source>
</evidence>
<keyword evidence="6" id="KW-0597">Phosphoprotein</keyword>
<evidence type="ECO:0000256" key="1">
    <source>
        <dbReference type="ARBA" id="ARBA00000085"/>
    </source>
</evidence>
<protein>
    <recommendedName>
        <fullName evidence="16">C4-dicarboxylate transport sensor protein DctB</fullName>
        <ecNumber evidence="3">2.7.13.3</ecNumber>
    </recommendedName>
</protein>
<accession>A0A238JST7</accession>
<dbReference type="SMART" id="SM00387">
    <property type="entry name" value="HATPase_c"/>
    <property type="match status" value="1"/>
</dbReference>
<reference evidence="20 21" key="1">
    <citation type="submission" date="2017-05" db="EMBL/GenBank/DDBJ databases">
        <authorList>
            <person name="Song R."/>
            <person name="Chenine A.L."/>
            <person name="Ruprecht R.M."/>
        </authorList>
    </citation>
    <scope>NUCLEOTIDE SEQUENCE [LARGE SCALE GENOMIC DNA]</scope>
    <source>
        <strain evidence="20 21">CECT 8663</strain>
    </source>
</reference>
<dbReference type="PROSITE" id="PS50109">
    <property type="entry name" value="HIS_KIN"/>
    <property type="match status" value="1"/>
</dbReference>
<comment type="catalytic activity">
    <reaction evidence="1">
        <text>ATP + protein L-histidine = ADP + protein N-phospho-L-histidine.</text>
        <dbReference type="EC" id="2.7.13.3"/>
    </reaction>
</comment>
<dbReference type="SMART" id="SM00388">
    <property type="entry name" value="HisKA"/>
    <property type="match status" value="1"/>
</dbReference>
<dbReference type="AlphaFoldDB" id="A0A238JST7"/>
<dbReference type="EC" id="2.7.13.3" evidence="3"/>
<gene>
    <name evidence="20" type="primary">dctB_2</name>
    <name evidence="20" type="ORF">PEV8663_00134</name>
</gene>
<dbReference type="GO" id="GO:0005886">
    <property type="term" value="C:plasma membrane"/>
    <property type="evidence" value="ECO:0007669"/>
    <property type="project" value="UniProtKB-SubCell"/>
</dbReference>
<dbReference type="PRINTS" id="PR00344">
    <property type="entry name" value="BCTRLSENSOR"/>
</dbReference>
<feature type="domain" description="Histidine kinase" evidence="19">
    <location>
        <begin position="364"/>
        <end position="575"/>
    </location>
</feature>
<dbReference type="Gene3D" id="3.30.450.20">
    <property type="entry name" value="PAS domain"/>
    <property type="match status" value="1"/>
</dbReference>
<dbReference type="GO" id="GO:0000155">
    <property type="term" value="F:phosphorelay sensor kinase activity"/>
    <property type="evidence" value="ECO:0007669"/>
    <property type="project" value="InterPro"/>
</dbReference>
<dbReference type="Gene3D" id="3.30.565.10">
    <property type="entry name" value="Histidine kinase-like ATPase, C-terminal domain"/>
    <property type="match status" value="1"/>
</dbReference>
<dbReference type="FunFam" id="1.10.287.130:FF:000049">
    <property type="entry name" value="C4-dicarboxylate transport sensor protein DctB"/>
    <property type="match status" value="1"/>
</dbReference>
<dbReference type="InterPro" id="IPR017055">
    <property type="entry name" value="Sig_transdc_His_kinase_DctB"/>
</dbReference>
<dbReference type="SUPFAM" id="SSF55874">
    <property type="entry name" value="ATPase domain of HSP90 chaperone/DNA topoisomerase II/histidine kinase"/>
    <property type="match status" value="1"/>
</dbReference>
<feature type="transmembrane region" description="Helical" evidence="18">
    <location>
        <begin position="150"/>
        <end position="174"/>
    </location>
</feature>
<keyword evidence="4" id="KW-1003">Cell membrane</keyword>
<dbReference type="SUPFAM" id="SSF47384">
    <property type="entry name" value="Homodimeric domain of signal transducing histidine kinase"/>
    <property type="match status" value="1"/>
</dbReference>
<evidence type="ECO:0000256" key="17">
    <source>
        <dbReference type="SAM" id="Coils"/>
    </source>
</evidence>
<evidence type="ECO:0000256" key="6">
    <source>
        <dbReference type="ARBA" id="ARBA00022553"/>
    </source>
</evidence>
<feature type="transmembrane region" description="Helical" evidence="18">
    <location>
        <begin position="275"/>
        <end position="296"/>
    </location>
</feature>
<evidence type="ECO:0000313" key="20">
    <source>
        <dbReference type="EMBL" id="SMX32912.1"/>
    </source>
</evidence>
<dbReference type="PANTHER" id="PTHR43065">
    <property type="entry name" value="SENSOR HISTIDINE KINASE"/>
    <property type="match status" value="1"/>
</dbReference>
<dbReference type="PANTHER" id="PTHR43065:SF46">
    <property type="entry name" value="C4-DICARBOXYLATE TRANSPORT SENSOR PROTEIN DCTB"/>
    <property type="match status" value="1"/>
</dbReference>
<organism evidence="20 21">
    <name type="scientific">Pelagimonas varians</name>
    <dbReference type="NCBI Taxonomy" id="696760"/>
    <lineage>
        <taxon>Bacteria</taxon>
        <taxon>Pseudomonadati</taxon>
        <taxon>Pseudomonadota</taxon>
        <taxon>Alphaproteobacteria</taxon>
        <taxon>Rhodobacterales</taxon>
        <taxon>Roseobacteraceae</taxon>
        <taxon>Pelagimonas</taxon>
    </lineage>
</organism>
<keyword evidence="8 18" id="KW-0812">Transmembrane</keyword>
<comment type="function">
    <text evidence="15">Member of the two-component regulatory system DctB/DctD involved in the transport of C4-dicarboxylates. DctB functions as a membrane-associated protein kinase that phosphorylates DctD in response to environmental signals.</text>
</comment>
<dbReference type="InterPro" id="IPR003661">
    <property type="entry name" value="HisK_dim/P_dom"/>
</dbReference>
<dbReference type="RefSeq" id="WP_097802698.1">
    <property type="nucleotide sequence ID" value="NZ_FXYH01000001.1"/>
</dbReference>
<keyword evidence="7 20" id="KW-0808">Transferase</keyword>
<dbReference type="InterPro" id="IPR004358">
    <property type="entry name" value="Sig_transdc_His_kin-like_C"/>
</dbReference>
<keyword evidence="13" id="KW-0902">Two-component regulatory system</keyword>
<keyword evidence="14 18" id="KW-0472">Membrane</keyword>
<comment type="subcellular location">
    <subcellularLocation>
        <location evidence="2">Cell inner membrane</location>
        <topology evidence="2">Multi-pass membrane protein</topology>
    </subcellularLocation>
</comment>
<evidence type="ECO:0000256" key="16">
    <source>
        <dbReference type="ARBA" id="ARBA00073143"/>
    </source>
</evidence>
<evidence type="ECO:0000256" key="7">
    <source>
        <dbReference type="ARBA" id="ARBA00022679"/>
    </source>
</evidence>
<dbReference type="Gene3D" id="1.10.287.130">
    <property type="match status" value="1"/>
</dbReference>
<evidence type="ECO:0000256" key="9">
    <source>
        <dbReference type="ARBA" id="ARBA00022741"/>
    </source>
</evidence>
<keyword evidence="12 18" id="KW-1133">Transmembrane helix</keyword>
<evidence type="ECO:0000256" key="11">
    <source>
        <dbReference type="ARBA" id="ARBA00022840"/>
    </source>
</evidence>
<keyword evidence="11" id="KW-0067">ATP-binding</keyword>
<feature type="coiled-coil region" evidence="17">
    <location>
        <begin position="321"/>
        <end position="355"/>
    </location>
</feature>
<evidence type="ECO:0000256" key="4">
    <source>
        <dbReference type="ARBA" id="ARBA00022475"/>
    </source>
</evidence>